<evidence type="ECO:0000313" key="1">
    <source>
        <dbReference type="EMBL" id="KAL0264038.1"/>
    </source>
</evidence>
<reference evidence="1" key="1">
    <citation type="journal article" date="2024" name="Gigascience">
        <title>Chromosome-level genome of the poultry shaft louse Menopon gallinae provides insight into the host-switching and adaptive evolution of parasitic lice.</title>
        <authorList>
            <person name="Xu Y."/>
            <person name="Ma L."/>
            <person name="Liu S."/>
            <person name="Liang Y."/>
            <person name="Liu Q."/>
            <person name="He Z."/>
            <person name="Tian L."/>
            <person name="Duan Y."/>
            <person name="Cai W."/>
            <person name="Li H."/>
            <person name="Song F."/>
        </authorList>
    </citation>
    <scope>NUCLEOTIDE SEQUENCE</scope>
    <source>
        <strain evidence="1">Cailab_2023a</strain>
    </source>
</reference>
<dbReference type="AlphaFoldDB" id="A0AAW2H6J9"/>
<dbReference type="EMBL" id="JARGDH010000031">
    <property type="protein sequence ID" value="KAL0264038.1"/>
    <property type="molecule type" value="Genomic_DNA"/>
</dbReference>
<sequence length="347" mass="39015">MSLGLNLINIRLKEYLRTSQEKNLNRILLLDPQYKEEKGPFLLSENDWQETLSAQGLAKTSPLWKSAEDYFSTLSSYRAPVVLAGALSAQSQVIKTLKTWASQSDLTYFGHLALVGKTREEIANFSEYLKFCSASAVFLWYWEKASSATYVKNERFAIAVAHNQGKGDKEENAGLLEKALAEISYFLEKSPNESCLTVLRGASQIQPNTYSDTLKIALQTANVNQYFKSQGQRESEDKVIEMQSGYNVAETNLNAKCAKCTLSIKGQEFIRTGLKDAIAKYIKKAQGQGYKDYTTFTWTLPHMGVQLISYDCVVSRPDYNGSPMDADNNMVKVVFTLTNVEEKQLKE</sequence>
<gene>
    <name evidence="1" type="ORF">PYX00_010895</name>
</gene>
<name>A0AAW2H6J9_9NEOP</name>
<accession>A0AAW2H6J9</accession>
<protein>
    <submittedName>
        <fullName evidence="1">Uncharacterized protein</fullName>
    </submittedName>
</protein>
<comment type="caution">
    <text evidence="1">The sequence shown here is derived from an EMBL/GenBank/DDBJ whole genome shotgun (WGS) entry which is preliminary data.</text>
</comment>
<proteinExistence type="predicted"/>
<organism evidence="1">
    <name type="scientific">Menopon gallinae</name>
    <name type="common">poultry shaft louse</name>
    <dbReference type="NCBI Taxonomy" id="328185"/>
    <lineage>
        <taxon>Eukaryota</taxon>
        <taxon>Metazoa</taxon>
        <taxon>Ecdysozoa</taxon>
        <taxon>Arthropoda</taxon>
        <taxon>Hexapoda</taxon>
        <taxon>Insecta</taxon>
        <taxon>Pterygota</taxon>
        <taxon>Neoptera</taxon>
        <taxon>Paraneoptera</taxon>
        <taxon>Psocodea</taxon>
        <taxon>Troctomorpha</taxon>
        <taxon>Phthiraptera</taxon>
        <taxon>Amblycera</taxon>
        <taxon>Menoponidae</taxon>
        <taxon>Menopon</taxon>
    </lineage>
</organism>